<evidence type="ECO:0000259" key="6">
    <source>
        <dbReference type="Pfam" id="PF03081"/>
    </source>
</evidence>
<comment type="similarity">
    <text evidence="1 4">Belongs to the EXO70 family.</text>
</comment>
<evidence type="ECO:0000256" key="1">
    <source>
        <dbReference type="ARBA" id="ARBA00006756"/>
    </source>
</evidence>
<keyword evidence="2 4" id="KW-0813">Transport</keyword>
<dbReference type="GO" id="GO:0000145">
    <property type="term" value="C:exocyst"/>
    <property type="evidence" value="ECO:0007669"/>
    <property type="project" value="InterPro"/>
</dbReference>
<feature type="coiled-coil region" evidence="5">
    <location>
        <begin position="4"/>
        <end position="31"/>
    </location>
</feature>
<dbReference type="PANTHER" id="PTHR12542:SF41">
    <property type="entry name" value="EXOCYST COMPLEX COMPONENT 7"/>
    <property type="match status" value="1"/>
</dbReference>
<dbReference type="GO" id="GO:0005935">
    <property type="term" value="C:cellular bud neck"/>
    <property type="evidence" value="ECO:0007669"/>
    <property type="project" value="UniProtKB-SubCell"/>
</dbReference>
<comment type="function">
    <text evidence="4">Involved in the secretory pathway as part of the exocyst complex which tethers secretory vesicles to the sites of exocytosis. Also plays a role in the assembly of the exocyst.</text>
</comment>
<dbReference type="GO" id="GO:0015031">
    <property type="term" value="P:protein transport"/>
    <property type="evidence" value="ECO:0007669"/>
    <property type="project" value="UniProtKB-KW"/>
</dbReference>
<accession>A0A9W4WV57</accession>
<dbReference type="GO" id="GO:0006887">
    <property type="term" value="P:exocytosis"/>
    <property type="evidence" value="ECO:0007669"/>
    <property type="project" value="UniProtKB-KW"/>
</dbReference>
<dbReference type="PANTHER" id="PTHR12542">
    <property type="entry name" value="EXOCYST COMPLEX PROTEIN EXO70"/>
    <property type="match status" value="1"/>
</dbReference>
<keyword evidence="3 4" id="KW-0268">Exocytosis</keyword>
<evidence type="ECO:0000313" key="8">
    <source>
        <dbReference type="Proteomes" id="UP001153678"/>
    </source>
</evidence>
<dbReference type="AlphaFoldDB" id="A0A9W4WV57"/>
<evidence type="ECO:0000256" key="5">
    <source>
        <dbReference type="SAM" id="Coils"/>
    </source>
</evidence>
<evidence type="ECO:0000256" key="3">
    <source>
        <dbReference type="ARBA" id="ARBA00022483"/>
    </source>
</evidence>
<dbReference type="Gene3D" id="1.20.1280.170">
    <property type="entry name" value="Exocyst complex component Exo70"/>
    <property type="match status" value="2"/>
</dbReference>
<dbReference type="InterPro" id="IPR046364">
    <property type="entry name" value="Exo70_C"/>
</dbReference>
<gene>
    <name evidence="7" type="ORF">FWILDA_LOCUS13953</name>
</gene>
<dbReference type="Pfam" id="PF20669">
    <property type="entry name" value="Exo70_N"/>
    <property type="match status" value="1"/>
</dbReference>
<comment type="subcellular location">
    <subcellularLocation>
        <location evidence="4">Bud</location>
    </subcellularLocation>
    <subcellularLocation>
        <location evidence="4">Bud neck</location>
    </subcellularLocation>
</comment>
<comment type="caution">
    <text evidence="7">The sequence shown here is derived from an EMBL/GenBank/DDBJ whole genome shotgun (WGS) entry which is preliminary data.</text>
</comment>
<dbReference type="SUPFAM" id="SSF74788">
    <property type="entry name" value="Cullin repeat-like"/>
    <property type="match status" value="1"/>
</dbReference>
<reference evidence="7" key="1">
    <citation type="submission" date="2022-08" db="EMBL/GenBank/DDBJ databases">
        <authorList>
            <person name="Kallberg Y."/>
            <person name="Tangrot J."/>
            <person name="Rosling A."/>
        </authorList>
    </citation>
    <scope>NUCLEOTIDE SEQUENCE</scope>
    <source>
        <strain evidence="7">Wild A</strain>
    </source>
</reference>
<dbReference type="InterPro" id="IPR004140">
    <property type="entry name" value="Exo70"/>
</dbReference>
<name>A0A9W4WV57_9GLOM</name>
<dbReference type="InterPro" id="IPR016159">
    <property type="entry name" value="Cullin_repeat-like_dom_sf"/>
</dbReference>
<dbReference type="Proteomes" id="UP001153678">
    <property type="component" value="Unassembled WGS sequence"/>
</dbReference>
<keyword evidence="8" id="KW-1185">Reference proteome</keyword>
<dbReference type="OrthoDB" id="1922221at2759"/>
<dbReference type="Pfam" id="PF03081">
    <property type="entry name" value="Exo70_C"/>
    <property type="match status" value="2"/>
</dbReference>
<dbReference type="EMBL" id="CAMKVN010005663">
    <property type="protein sequence ID" value="CAI2189181.1"/>
    <property type="molecule type" value="Genomic_DNA"/>
</dbReference>
<keyword evidence="4" id="KW-0653">Protein transport</keyword>
<evidence type="ECO:0000256" key="4">
    <source>
        <dbReference type="RuleBase" id="RU365026"/>
    </source>
</evidence>
<feature type="domain" description="Exocyst complex subunit Exo70 C-terminal" evidence="6">
    <location>
        <begin position="237"/>
        <end position="396"/>
    </location>
</feature>
<dbReference type="GO" id="GO:0005546">
    <property type="term" value="F:phosphatidylinositol-4,5-bisphosphate binding"/>
    <property type="evidence" value="ECO:0007669"/>
    <property type="project" value="InterPro"/>
</dbReference>
<protein>
    <recommendedName>
        <fullName evidence="4">Exocyst complex protein EXO70</fullName>
    </recommendedName>
</protein>
<organism evidence="7 8">
    <name type="scientific">Funneliformis geosporum</name>
    <dbReference type="NCBI Taxonomy" id="1117311"/>
    <lineage>
        <taxon>Eukaryota</taxon>
        <taxon>Fungi</taxon>
        <taxon>Fungi incertae sedis</taxon>
        <taxon>Mucoromycota</taxon>
        <taxon>Glomeromycotina</taxon>
        <taxon>Glomeromycetes</taxon>
        <taxon>Glomerales</taxon>
        <taxon>Glomeraceae</taxon>
        <taxon>Funneliformis</taxon>
    </lineage>
</organism>
<evidence type="ECO:0000256" key="2">
    <source>
        <dbReference type="ARBA" id="ARBA00022448"/>
    </source>
</evidence>
<evidence type="ECO:0000313" key="7">
    <source>
        <dbReference type="EMBL" id="CAI2189181.1"/>
    </source>
</evidence>
<proteinExistence type="inferred from homology"/>
<feature type="domain" description="Exocyst complex subunit Exo70 C-terminal" evidence="6">
    <location>
        <begin position="409"/>
        <end position="529"/>
    </location>
</feature>
<keyword evidence="5" id="KW-0175">Coiled coil</keyword>
<sequence length="537" mass="61493">MDRLDEESADLDFLEENLKKTEALTEKMTSMLNVFDDRLVRLEASILPIHKSTQTLTKLEDNIDKTRNGVLEIIGYFDLVEKEEMTIKKGINEDELDLYLNSIGKCKKAMEVLGGMRLKSSEKVIGQLKQILKAGMIQLEEHFRLCLSNRSNTIEPLSYITKNLDIPGIPNGPLQNLATLSSYLSTSGPELGYNSDFVKAYIEVRSNYLAKSLNMLAQGSISTAEKRSTLVYEKGTCGFNSYTDAILRMFKTEYEIADKILPPGSVMSGFRGAIQMPLDNYVETGRTLNNRVKKNMQTDIFLAFDMMESLNKNVGSFEEFFRLAGKKDSSYGDLLHSLRANHRTKTTNLPNDGTVHELTITTLQHLKRLTDYQETVETMLLTLGDGNWNVPEKEPNFSRDRTVHDIGYKYEKMVKRYNDGYLDTWKPCFANLMDSVVRGGTLKTALSNEKGNVKEKFKNFNTDFEEMYKVHKGYAIPDLELRSQVIKDIKSVLMPMYIRFLDKYQQTEFSKNPTKYIKYDPQSLENMVNRLFDGSIY</sequence>